<name>I4DQR0_PAPXU</name>
<accession>I4DQR0</accession>
<evidence type="ECO:0000313" key="1">
    <source>
        <dbReference type="EMBL" id="BAM20250.1"/>
    </source>
</evidence>
<dbReference type="EMBL" id="AK404641">
    <property type="protein sequence ID" value="BAM20250.1"/>
    <property type="molecule type" value="mRNA"/>
</dbReference>
<organism evidence="1">
    <name type="scientific">Papilio xuthus</name>
    <name type="common">Asian swallowtail butterfly</name>
    <dbReference type="NCBI Taxonomy" id="66420"/>
    <lineage>
        <taxon>Eukaryota</taxon>
        <taxon>Metazoa</taxon>
        <taxon>Ecdysozoa</taxon>
        <taxon>Arthropoda</taxon>
        <taxon>Hexapoda</taxon>
        <taxon>Insecta</taxon>
        <taxon>Pterygota</taxon>
        <taxon>Neoptera</taxon>
        <taxon>Endopterygota</taxon>
        <taxon>Lepidoptera</taxon>
        <taxon>Glossata</taxon>
        <taxon>Ditrysia</taxon>
        <taxon>Papilionoidea</taxon>
        <taxon>Papilionidae</taxon>
        <taxon>Papilioninae</taxon>
        <taxon>Papilio</taxon>
    </lineage>
</organism>
<proteinExistence type="evidence at transcript level"/>
<dbReference type="AlphaFoldDB" id="I4DQR0"/>
<reference evidence="1" key="1">
    <citation type="journal article" date="2012" name="BMC Biol.">
        <title>Comprehensive microarray-based analysis for stage-specific larval camouflage pattern-associated genes in the swallowtail butterfly, Papilio xuthus.</title>
        <authorList>
            <person name="Futahashi R."/>
            <person name="Shirataki H."/>
            <person name="Narita T."/>
            <person name="Mita K."/>
            <person name="Fujiwara H."/>
        </authorList>
    </citation>
    <scope>NUCLEOTIDE SEQUENCE</scope>
    <source>
        <tissue evidence="1">Epidermis</tissue>
    </source>
</reference>
<sequence>MSKIILKRTIKQLYILLLRSCSRYLRARTTTSRCCSAPTGTQHTGVAKLLQVVSNILPAQSHFRL</sequence>
<protein>
    <submittedName>
        <fullName evidence="1">Uncharacterized protein</fullName>
    </submittedName>
</protein>